<proteinExistence type="predicted"/>
<name>A0ACC3BJT4_PYRYE</name>
<protein>
    <submittedName>
        <fullName evidence="1">Uncharacterized protein</fullName>
    </submittedName>
</protein>
<evidence type="ECO:0000313" key="2">
    <source>
        <dbReference type="Proteomes" id="UP000798662"/>
    </source>
</evidence>
<gene>
    <name evidence="1" type="ORF">I4F81_000821</name>
</gene>
<accession>A0ACC3BJT4</accession>
<comment type="caution">
    <text evidence="1">The sequence shown here is derived from an EMBL/GenBank/DDBJ whole genome shotgun (WGS) entry which is preliminary data.</text>
</comment>
<sequence>MQDVDHKREPCPHRIIDDVGGAFAMGAIGGTIWHSIKGARSSPSGARLRGAVDAVKLRVPVLGGSFAVWGGLFSTFDCALVGVRGVEDPFNSIAAGASTGGLLAARQGGRAVVRGAAVGGVLLALIEGMGILMVRVLADVPAAEPGMEGGREELAAAMAAAKREAAEGGSVAAGAGSPAGGGWSPAADGGDDGLASVGKWAGAKEGARNY</sequence>
<dbReference type="Proteomes" id="UP000798662">
    <property type="component" value="Chromosome 1"/>
</dbReference>
<evidence type="ECO:0000313" key="1">
    <source>
        <dbReference type="EMBL" id="KAK1858210.1"/>
    </source>
</evidence>
<dbReference type="EMBL" id="CM020618">
    <property type="protein sequence ID" value="KAK1858210.1"/>
    <property type="molecule type" value="Genomic_DNA"/>
</dbReference>
<keyword evidence="2" id="KW-1185">Reference proteome</keyword>
<reference evidence="1" key="1">
    <citation type="submission" date="2019-11" db="EMBL/GenBank/DDBJ databases">
        <title>Nori genome reveals adaptations in red seaweeds to the harsh intertidal environment.</title>
        <authorList>
            <person name="Wang D."/>
            <person name="Mao Y."/>
        </authorList>
    </citation>
    <scope>NUCLEOTIDE SEQUENCE</scope>
    <source>
        <tissue evidence="1">Gametophyte</tissue>
    </source>
</reference>
<organism evidence="1 2">
    <name type="scientific">Pyropia yezoensis</name>
    <name type="common">Susabi-nori</name>
    <name type="synonym">Porphyra yezoensis</name>
    <dbReference type="NCBI Taxonomy" id="2788"/>
    <lineage>
        <taxon>Eukaryota</taxon>
        <taxon>Rhodophyta</taxon>
        <taxon>Bangiophyceae</taxon>
        <taxon>Bangiales</taxon>
        <taxon>Bangiaceae</taxon>
        <taxon>Pyropia</taxon>
    </lineage>
</organism>